<protein>
    <submittedName>
        <fullName evidence="1">Uncharacterized protein</fullName>
    </submittedName>
</protein>
<dbReference type="AlphaFoldDB" id="A0A5J9TVW5"/>
<gene>
    <name evidence="1" type="ORF">EJB05_39030</name>
</gene>
<dbReference type="EMBL" id="RWGY01000031">
    <property type="protein sequence ID" value="TVU15506.1"/>
    <property type="molecule type" value="Genomic_DNA"/>
</dbReference>
<name>A0A5J9TVW5_9POAL</name>
<sequence length="66" mass="7363">YQHGVYAAIFAADFDGSKLVSTLNEAPTADYALHVLFFAEAEIRKVRLWCQLVERAGNPPCHGRID</sequence>
<evidence type="ECO:0000313" key="1">
    <source>
        <dbReference type="EMBL" id="TVU15506.1"/>
    </source>
</evidence>
<reference evidence="1 2" key="1">
    <citation type="journal article" date="2019" name="Sci. Rep.">
        <title>A high-quality genome of Eragrostis curvula grass provides insights into Poaceae evolution and supports new strategies to enhance forage quality.</title>
        <authorList>
            <person name="Carballo J."/>
            <person name="Santos B.A.C.M."/>
            <person name="Zappacosta D."/>
            <person name="Garbus I."/>
            <person name="Selva J.P."/>
            <person name="Gallo C.A."/>
            <person name="Diaz A."/>
            <person name="Albertini E."/>
            <person name="Caccamo M."/>
            <person name="Echenique V."/>
        </authorList>
    </citation>
    <scope>NUCLEOTIDE SEQUENCE [LARGE SCALE GENOMIC DNA]</scope>
    <source>
        <strain evidence="2">cv. Victoria</strain>
        <tissue evidence="1">Leaf</tissue>
    </source>
</reference>
<evidence type="ECO:0000313" key="2">
    <source>
        <dbReference type="Proteomes" id="UP000324897"/>
    </source>
</evidence>
<dbReference type="Proteomes" id="UP000324897">
    <property type="component" value="Unassembled WGS sequence"/>
</dbReference>
<comment type="caution">
    <text evidence="1">The sequence shown here is derived from an EMBL/GenBank/DDBJ whole genome shotgun (WGS) entry which is preliminary data.</text>
</comment>
<feature type="non-terminal residue" evidence="1">
    <location>
        <position position="1"/>
    </location>
</feature>
<organism evidence="1 2">
    <name type="scientific">Eragrostis curvula</name>
    <name type="common">weeping love grass</name>
    <dbReference type="NCBI Taxonomy" id="38414"/>
    <lineage>
        <taxon>Eukaryota</taxon>
        <taxon>Viridiplantae</taxon>
        <taxon>Streptophyta</taxon>
        <taxon>Embryophyta</taxon>
        <taxon>Tracheophyta</taxon>
        <taxon>Spermatophyta</taxon>
        <taxon>Magnoliopsida</taxon>
        <taxon>Liliopsida</taxon>
        <taxon>Poales</taxon>
        <taxon>Poaceae</taxon>
        <taxon>PACMAD clade</taxon>
        <taxon>Chloridoideae</taxon>
        <taxon>Eragrostideae</taxon>
        <taxon>Eragrostidinae</taxon>
        <taxon>Eragrostis</taxon>
    </lineage>
</organism>
<keyword evidence="2" id="KW-1185">Reference proteome</keyword>
<dbReference type="Gramene" id="TVU15506">
    <property type="protein sequence ID" value="TVU15506"/>
    <property type="gene ID" value="EJB05_39030"/>
</dbReference>
<proteinExistence type="predicted"/>
<accession>A0A5J9TVW5</accession>